<gene>
    <name evidence="2" type="ORF">Ga0074812_105117</name>
</gene>
<sequence>MAPSGSPVQRRIGLWGATQSGKTTMLAALQIAAGQQVREDRWMVIGANPASSTFLSRNVDVLTTDKKFPVATEAAEPLSWLFYRPDPAPRGLNAWLRRRLRRPLATGQQVFEVNTLDVGGYMFRNHLGEVLDDPYHDYYDDEDEGLPLFDPEQTAGADADEVMRTMADCDGLVYLFDPVTEHREQNSFQYFARVLDQIGRLSHESGRIRNGRLPHYLAVCVNKIDDPGIYRVASQNGYMLSGDNDLLLPEVPREYAAELFERLCDGREAGGAAQVRRIIRRFFDPDRVAYFATSSIGFYVQPGRLFRHRDNQNVISGPDGRPRIRGEIRPINVLEPFLWLEDEIRRNPLPPPIIPEPAESPESSESPEPDSELDSDFSDFTRSGPPPDL</sequence>
<evidence type="ECO:0000256" key="1">
    <source>
        <dbReference type="SAM" id="MobiDB-lite"/>
    </source>
</evidence>
<proteinExistence type="predicted"/>
<evidence type="ECO:0000313" key="2">
    <source>
        <dbReference type="EMBL" id="CUU55467.1"/>
    </source>
</evidence>
<dbReference type="RefSeq" id="WP_091274022.1">
    <property type="nucleotide sequence ID" value="NZ_FAOZ01000005.1"/>
</dbReference>
<protein>
    <submittedName>
        <fullName evidence="2">Uncharacterized protein</fullName>
    </submittedName>
</protein>
<dbReference type="InterPro" id="IPR027417">
    <property type="entry name" value="P-loop_NTPase"/>
</dbReference>
<evidence type="ECO:0000313" key="3">
    <source>
        <dbReference type="Proteomes" id="UP000198802"/>
    </source>
</evidence>
<name>A0A0S4QIM2_9ACTN</name>
<keyword evidence="3" id="KW-1185">Reference proteome</keyword>
<dbReference type="Proteomes" id="UP000198802">
    <property type="component" value="Unassembled WGS sequence"/>
</dbReference>
<dbReference type="EMBL" id="FAOZ01000005">
    <property type="protein sequence ID" value="CUU55467.1"/>
    <property type="molecule type" value="Genomic_DNA"/>
</dbReference>
<feature type="compositionally biased region" description="Acidic residues" evidence="1">
    <location>
        <begin position="365"/>
        <end position="377"/>
    </location>
</feature>
<dbReference type="SUPFAM" id="SSF52540">
    <property type="entry name" value="P-loop containing nucleoside triphosphate hydrolases"/>
    <property type="match status" value="1"/>
</dbReference>
<feature type="region of interest" description="Disordered" evidence="1">
    <location>
        <begin position="349"/>
        <end position="389"/>
    </location>
</feature>
<reference evidence="3" key="1">
    <citation type="submission" date="2015-11" db="EMBL/GenBank/DDBJ databases">
        <authorList>
            <person name="Varghese N."/>
        </authorList>
    </citation>
    <scope>NUCLEOTIDE SEQUENCE [LARGE SCALE GENOMIC DNA]</scope>
    <source>
        <strain evidence="3">DSM 45899</strain>
    </source>
</reference>
<organism evidence="2 3">
    <name type="scientific">Parafrankia irregularis</name>
    <dbReference type="NCBI Taxonomy" id="795642"/>
    <lineage>
        <taxon>Bacteria</taxon>
        <taxon>Bacillati</taxon>
        <taxon>Actinomycetota</taxon>
        <taxon>Actinomycetes</taxon>
        <taxon>Frankiales</taxon>
        <taxon>Frankiaceae</taxon>
        <taxon>Parafrankia</taxon>
    </lineage>
</organism>
<accession>A0A0S4QIM2</accession>
<dbReference type="AlphaFoldDB" id="A0A0S4QIM2"/>